<dbReference type="EMBL" id="SRMF01000002">
    <property type="protein sequence ID" value="TGG94075.1"/>
    <property type="molecule type" value="Genomic_DNA"/>
</dbReference>
<keyword evidence="1" id="KW-0812">Transmembrane</keyword>
<feature type="transmembrane region" description="Helical" evidence="1">
    <location>
        <begin position="92"/>
        <end position="111"/>
    </location>
</feature>
<gene>
    <name evidence="2" type="ORF">E4656_07815</name>
</gene>
<organism evidence="2 3">
    <name type="scientific">Natronospirillum operosum</name>
    <dbReference type="NCBI Taxonomy" id="2759953"/>
    <lineage>
        <taxon>Bacteria</taxon>
        <taxon>Pseudomonadati</taxon>
        <taxon>Pseudomonadota</taxon>
        <taxon>Gammaproteobacteria</taxon>
        <taxon>Oceanospirillales</taxon>
        <taxon>Natronospirillaceae</taxon>
        <taxon>Natronospirillum</taxon>
    </lineage>
</organism>
<protein>
    <submittedName>
        <fullName evidence="2">Uncharacterized protein</fullName>
    </submittedName>
</protein>
<name>A0A4Z0WC10_9GAMM</name>
<accession>A0A4Z0WC10</accession>
<feature type="transmembrane region" description="Helical" evidence="1">
    <location>
        <begin position="123"/>
        <end position="147"/>
    </location>
</feature>
<evidence type="ECO:0000313" key="2">
    <source>
        <dbReference type="EMBL" id="TGG94075.1"/>
    </source>
</evidence>
<reference evidence="2 3" key="1">
    <citation type="submission" date="2019-04" db="EMBL/GenBank/DDBJ databases">
        <title>Natronospirillum operosus gen. nov., sp. nov., a haloalkaliphilic satellite isolated from decaying biomass of laboratory culture of cyanobacterium Geitlerinema sp. and proposal of Natronospirillaceae fam. nov. and Saccharospirillaceae fam. nov.</title>
        <authorList>
            <person name="Kevbrin V."/>
            <person name="Boltyanskaya Y."/>
            <person name="Koziaeva V."/>
            <person name="Grouzdev D.S."/>
            <person name="Park M."/>
            <person name="Cho J."/>
        </authorList>
    </citation>
    <scope>NUCLEOTIDE SEQUENCE [LARGE SCALE GENOMIC DNA]</scope>
    <source>
        <strain evidence="2 3">G-116</strain>
    </source>
</reference>
<dbReference type="AlphaFoldDB" id="A0A4Z0WC10"/>
<keyword evidence="1" id="KW-0472">Membrane</keyword>
<comment type="caution">
    <text evidence="2">The sequence shown here is derived from an EMBL/GenBank/DDBJ whole genome shotgun (WGS) entry which is preliminary data.</text>
</comment>
<feature type="transmembrane region" description="Helical" evidence="1">
    <location>
        <begin position="30"/>
        <end position="55"/>
    </location>
</feature>
<evidence type="ECO:0000313" key="3">
    <source>
        <dbReference type="Proteomes" id="UP000297475"/>
    </source>
</evidence>
<keyword evidence="1" id="KW-1133">Transmembrane helix</keyword>
<keyword evidence="3" id="KW-1185">Reference proteome</keyword>
<dbReference type="Proteomes" id="UP000297475">
    <property type="component" value="Unassembled WGS sequence"/>
</dbReference>
<sequence length="191" mass="21127">MMRWLVQTVQVILVLLQIRRFRTALILVTLVYLVAFLFAIQNLTLPTGTDFAMLWADPALMFRRTGYLLFDAIAVIHTPLFTWLLAPLNLLLGLFISLLVGLNLVLSWTAWRQPRVCRVNGTTGTLGLIPALLAGGACCAPTLLLVLGIQATAALITAVQWMIPLALVLLIGSLVWVAQRTNLERLKLDLI</sequence>
<proteinExistence type="predicted"/>
<feature type="transmembrane region" description="Helical" evidence="1">
    <location>
        <begin position="153"/>
        <end position="178"/>
    </location>
</feature>
<dbReference type="RefSeq" id="WP_135482644.1">
    <property type="nucleotide sequence ID" value="NZ_SRMF01000002.1"/>
</dbReference>
<evidence type="ECO:0000256" key="1">
    <source>
        <dbReference type="SAM" id="Phobius"/>
    </source>
</evidence>
<dbReference type="OrthoDB" id="7028419at2"/>